<organism evidence="4 5">
    <name type="scientific">Taenia crassiceps</name>
    <dbReference type="NCBI Taxonomy" id="6207"/>
    <lineage>
        <taxon>Eukaryota</taxon>
        <taxon>Metazoa</taxon>
        <taxon>Spiralia</taxon>
        <taxon>Lophotrochozoa</taxon>
        <taxon>Platyhelminthes</taxon>
        <taxon>Cestoda</taxon>
        <taxon>Eucestoda</taxon>
        <taxon>Cyclophyllidea</taxon>
        <taxon>Taeniidae</taxon>
        <taxon>Taenia</taxon>
    </lineage>
</organism>
<keyword evidence="4" id="KW-0418">Kinase</keyword>
<protein>
    <submittedName>
        <fullName evidence="4">Glycerate kinase</fullName>
    </submittedName>
</protein>
<dbReference type="Gene3D" id="3.40.50.10180">
    <property type="entry name" value="Glycerate kinase, MOFRL-like N-terminal domain"/>
    <property type="match status" value="1"/>
</dbReference>
<evidence type="ECO:0000313" key="4">
    <source>
        <dbReference type="EMBL" id="KAL5112221.1"/>
    </source>
</evidence>
<keyword evidence="4" id="KW-0808">Transferase</keyword>
<dbReference type="GO" id="GO:0016301">
    <property type="term" value="F:kinase activity"/>
    <property type="evidence" value="ECO:0007669"/>
    <property type="project" value="UniProtKB-KW"/>
</dbReference>
<name>A0ABR4QRA1_9CEST</name>
<dbReference type="PANTHER" id="PTHR12227:SF0">
    <property type="entry name" value="GLYCERATE KINASE"/>
    <property type="match status" value="1"/>
</dbReference>
<dbReference type="Pfam" id="PF05161">
    <property type="entry name" value="MOFRL"/>
    <property type="match status" value="1"/>
</dbReference>
<comment type="similarity">
    <text evidence="1">Belongs to the glycerate kinase type-2 family.</text>
</comment>
<accession>A0ABR4QRA1</accession>
<dbReference type="SUPFAM" id="SSF82544">
    <property type="entry name" value="GckA/TtuD-like"/>
    <property type="match status" value="2"/>
</dbReference>
<dbReference type="EMBL" id="JAKROA010000001">
    <property type="protein sequence ID" value="KAL5112221.1"/>
    <property type="molecule type" value="Genomic_DNA"/>
</dbReference>
<feature type="domain" description="MOFRL" evidence="2">
    <location>
        <begin position="446"/>
        <end position="582"/>
    </location>
</feature>
<sequence>MSLVSEFERILEIGVKAVLPDRLIDQVLSVVSNGIKVSDTTFTYSGRLNVFGFGKAAMGLVRQTTEILGSRVDAVVCCIPKPTDREVSEFPGLLTGADIKSASHSKSKVFMFYGPRTNEPNEEVIKASLKMAKTAAKMKAGDLLLVCISGGGSALLTLPSPVDPAASPFDFSTRRLNLEAIVKTSKLLSLEGATIQELNSVRSCLDCMKAGGLARFAAPAQVVSLILSDVIGDSTRFIASGPTHVETDIHNTVPPFDHALTILDKYRLREKIPAEVKDFLMSRRGTGINLPVVLPRPVNHIIGSLSMALEAAACDAAKANPSCLPLNSTVLPLDIYRRTPVESFECILPIILTNSLNGDMTERAIAIADLSWELWSLIQVFLKKPECTSRHVTEKMRGRLKAAQKRVTGGKEYYRDLVHACYQVAKVAKDQLPLEGTFGGRFLSGVCLLLGGEATVKVVGDKTQSANASFHGGRCSHAALTASVRWFDLRTDQSSSAPSPPPPPVSVHIALFARASDGLDGPTAFGAGAWSTEEMIRDAGEAKMARQCLASGDSYGFFLRSQSDANRGHYLPARLTGTNVMDLFMCLIGVYA</sequence>
<dbReference type="InterPro" id="IPR039760">
    <property type="entry name" value="MOFRL_protein"/>
</dbReference>
<dbReference type="Gene3D" id="3.40.1480.10">
    <property type="entry name" value="MOFRL domain"/>
    <property type="match status" value="1"/>
</dbReference>
<keyword evidence="5" id="KW-1185">Reference proteome</keyword>
<dbReference type="Pfam" id="PF13660">
    <property type="entry name" value="DUF4147"/>
    <property type="match status" value="1"/>
</dbReference>
<dbReference type="InterPro" id="IPR025286">
    <property type="entry name" value="MOFRL_assoc_dom"/>
</dbReference>
<dbReference type="PANTHER" id="PTHR12227">
    <property type="entry name" value="GLYCERATE KINASE"/>
    <property type="match status" value="1"/>
</dbReference>
<comment type="caution">
    <text evidence="4">The sequence shown here is derived from an EMBL/GenBank/DDBJ whole genome shotgun (WGS) entry which is preliminary data.</text>
</comment>
<gene>
    <name evidence="4" type="ORF">TcWFU_005835</name>
</gene>
<evidence type="ECO:0000259" key="2">
    <source>
        <dbReference type="Pfam" id="PF05161"/>
    </source>
</evidence>
<dbReference type="Proteomes" id="UP001651158">
    <property type="component" value="Unassembled WGS sequence"/>
</dbReference>
<reference evidence="4 5" key="1">
    <citation type="journal article" date="2022" name="Front. Cell. Infect. Microbiol.">
        <title>The Genomes of Two Strains of Taenia crassiceps the Animal Model for the Study of Human Cysticercosis.</title>
        <authorList>
            <person name="Bobes R.J."/>
            <person name="Estrada K."/>
            <person name="Rios-Valencia D.G."/>
            <person name="Calderon-Gallegos A."/>
            <person name="de la Torre P."/>
            <person name="Carrero J.C."/>
            <person name="Sanchez-Flores A."/>
            <person name="Laclette J.P."/>
        </authorList>
    </citation>
    <scope>NUCLEOTIDE SEQUENCE [LARGE SCALE GENOMIC DNA]</scope>
    <source>
        <strain evidence="4">WFUcys</strain>
    </source>
</reference>
<dbReference type="InterPro" id="IPR038614">
    <property type="entry name" value="GK_N_sf"/>
</dbReference>
<proteinExistence type="inferred from homology"/>
<dbReference type="InterPro" id="IPR037035">
    <property type="entry name" value="GK-like_C_sf"/>
</dbReference>
<feature type="domain" description="MOFRL-associated" evidence="3">
    <location>
        <begin position="8"/>
        <end position="280"/>
    </location>
</feature>
<evidence type="ECO:0000256" key="1">
    <source>
        <dbReference type="ARBA" id="ARBA00005393"/>
    </source>
</evidence>
<evidence type="ECO:0000259" key="3">
    <source>
        <dbReference type="Pfam" id="PF13660"/>
    </source>
</evidence>
<evidence type="ECO:0000313" key="5">
    <source>
        <dbReference type="Proteomes" id="UP001651158"/>
    </source>
</evidence>
<dbReference type="InterPro" id="IPR007835">
    <property type="entry name" value="MOFRL"/>
</dbReference>